<keyword evidence="8" id="KW-1185">Reference proteome</keyword>
<dbReference type="InterPro" id="IPR050121">
    <property type="entry name" value="Cytochrome_P450_monoxygenase"/>
</dbReference>
<evidence type="ECO:0000256" key="4">
    <source>
        <dbReference type="ARBA" id="ARBA00023002"/>
    </source>
</evidence>
<keyword evidence="2" id="KW-0349">Heme</keyword>
<evidence type="ECO:0000256" key="6">
    <source>
        <dbReference type="SAM" id="Phobius"/>
    </source>
</evidence>
<keyword evidence="6" id="KW-0472">Membrane</keyword>
<evidence type="ECO:0000256" key="2">
    <source>
        <dbReference type="ARBA" id="ARBA00022617"/>
    </source>
</evidence>
<keyword evidence="6" id="KW-0812">Transmembrane</keyword>
<dbReference type="Gene3D" id="1.10.630.10">
    <property type="entry name" value="Cytochrome P450"/>
    <property type="match status" value="1"/>
</dbReference>
<dbReference type="GO" id="GO:0005506">
    <property type="term" value="F:iron ion binding"/>
    <property type="evidence" value="ECO:0007669"/>
    <property type="project" value="InterPro"/>
</dbReference>
<keyword evidence="3" id="KW-0479">Metal-binding</keyword>
<dbReference type="PANTHER" id="PTHR24305:SF96">
    <property type="entry name" value="CYTOCHROME P450 MONOOXYGENASE STCB-RELATED"/>
    <property type="match status" value="1"/>
</dbReference>
<keyword evidence="4" id="KW-0560">Oxidoreductase</keyword>
<dbReference type="InterPro" id="IPR001128">
    <property type="entry name" value="Cyt_P450"/>
</dbReference>
<protein>
    <recommendedName>
        <fullName evidence="9">Cytochrome P450</fullName>
    </recommendedName>
</protein>
<reference evidence="7" key="1">
    <citation type="submission" date="2023-06" db="EMBL/GenBank/DDBJ databases">
        <title>Conoideocrella luteorostrata (Hypocreales: Clavicipitaceae), a potential biocontrol fungus for elongate hemlock scale in United States Christmas tree production areas.</title>
        <authorList>
            <person name="Barrett H."/>
            <person name="Lovett B."/>
            <person name="Macias A.M."/>
            <person name="Stajich J.E."/>
            <person name="Kasson M.T."/>
        </authorList>
    </citation>
    <scope>NUCLEOTIDE SEQUENCE</scope>
    <source>
        <strain evidence="7">ARSEF 14590</strain>
    </source>
</reference>
<evidence type="ECO:0000256" key="5">
    <source>
        <dbReference type="ARBA" id="ARBA00023004"/>
    </source>
</evidence>
<dbReference type="SUPFAM" id="SSF48264">
    <property type="entry name" value="Cytochrome P450"/>
    <property type="match status" value="1"/>
</dbReference>
<dbReference type="PANTHER" id="PTHR24305">
    <property type="entry name" value="CYTOCHROME P450"/>
    <property type="match status" value="1"/>
</dbReference>
<evidence type="ECO:0000313" key="7">
    <source>
        <dbReference type="EMBL" id="KAK2613015.1"/>
    </source>
</evidence>
<comment type="similarity">
    <text evidence="1">Belongs to the cytochrome P450 family.</text>
</comment>
<name>A0AAJ0CY10_9HYPO</name>
<feature type="transmembrane region" description="Helical" evidence="6">
    <location>
        <begin position="12"/>
        <end position="32"/>
    </location>
</feature>
<proteinExistence type="inferred from homology"/>
<organism evidence="7 8">
    <name type="scientific">Conoideocrella luteorostrata</name>
    <dbReference type="NCBI Taxonomy" id="1105319"/>
    <lineage>
        <taxon>Eukaryota</taxon>
        <taxon>Fungi</taxon>
        <taxon>Dikarya</taxon>
        <taxon>Ascomycota</taxon>
        <taxon>Pezizomycotina</taxon>
        <taxon>Sordariomycetes</taxon>
        <taxon>Hypocreomycetidae</taxon>
        <taxon>Hypocreales</taxon>
        <taxon>Clavicipitaceae</taxon>
        <taxon>Conoideocrella</taxon>
    </lineage>
</organism>
<dbReference type="Pfam" id="PF00067">
    <property type="entry name" value="p450"/>
    <property type="match status" value="1"/>
</dbReference>
<dbReference type="InterPro" id="IPR036396">
    <property type="entry name" value="Cyt_P450_sf"/>
</dbReference>
<evidence type="ECO:0000313" key="8">
    <source>
        <dbReference type="Proteomes" id="UP001251528"/>
    </source>
</evidence>
<evidence type="ECO:0008006" key="9">
    <source>
        <dbReference type="Google" id="ProtNLM"/>
    </source>
</evidence>
<dbReference type="GO" id="GO:0016705">
    <property type="term" value="F:oxidoreductase activity, acting on paired donors, with incorporation or reduction of molecular oxygen"/>
    <property type="evidence" value="ECO:0007669"/>
    <property type="project" value="InterPro"/>
</dbReference>
<dbReference type="GO" id="GO:0020037">
    <property type="term" value="F:heme binding"/>
    <property type="evidence" value="ECO:0007669"/>
    <property type="project" value="InterPro"/>
</dbReference>
<sequence length="420" mass="47379">MDSLPFRRHQPGVWLLGVIAPSLIALALYFFIKKGDQILRIAFHRDLRHVPGPRISRFTALPLKLQGLTGQRTKYIHSLHETYGPIIRIAPQEISVSDPAVVRQIHKIGTTFQKSIWYKELTYQFDDDNCTVFAIQDPRKASARRKLFQRAATRAAVRQWEPVVLKITQQTVKKIKRDSERGTADIAKWWSMMTADVLTSLAFGQAFHIIDTEQKPRLIKDIEAALVLGGIRLELPWLWSILKYIPLPGLGFPRALFTRLRDYGAIAIGNTRNAASRSGFKTLFSEMLPEDDEKEQPLSDRVIALESTNIIIAGSETTAVALTFLVYAVLKDPALKQQLVGELATCSADPSWDELDKLPFLHGVIQETLRLYAPIPASLRRAVPDEGVVFGKYRIPPNTTVGTQAYTLHRDPGVWKDPEQ</sequence>
<dbReference type="GO" id="GO:0004497">
    <property type="term" value="F:monooxygenase activity"/>
    <property type="evidence" value="ECO:0007669"/>
    <property type="project" value="InterPro"/>
</dbReference>
<keyword evidence="6" id="KW-1133">Transmembrane helix</keyword>
<dbReference type="InterPro" id="IPR002401">
    <property type="entry name" value="Cyt_P450_E_grp-I"/>
</dbReference>
<evidence type="ECO:0000256" key="1">
    <source>
        <dbReference type="ARBA" id="ARBA00010617"/>
    </source>
</evidence>
<dbReference type="Proteomes" id="UP001251528">
    <property type="component" value="Unassembled WGS sequence"/>
</dbReference>
<accession>A0AAJ0CY10</accession>
<keyword evidence="5" id="KW-0408">Iron</keyword>
<evidence type="ECO:0000256" key="3">
    <source>
        <dbReference type="ARBA" id="ARBA00022723"/>
    </source>
</evidence>
<dbReference type="EMBL" id="JASWJB010000009">
    <property type="protein sequence ID" value="KAK2613015.1"/>
    <property type="molecule type" value="Genomic_DNA"/>
</dbReference>
<dbReference type="PRINTS" id="PR00463">
    <property type="entry name" value="EP450I"/>
</dbReference>
<dbReference type="AlphaFoldDB" id="A0AAJ0CY10"/>
<gene>
    <name evidence="7" type="ORF">QQS21_000944</name>
</gene>
<comment type="caution">
    <text evidence="7">The sequence shown here is derived from an EMBL/GenBank/DDBJ whole genome shotgun (WGS) entry which is preliminary data.</text>
</comment>